<accession>A0ABV1GT48</accession>
<evidence type="ECO:0000313" key="6">
    <source>
        <dbReference type="Proteomes" id="UP001460202"/>
    </source>
</evidence>
<feature type="region of interest" description="Disordered" evidence="3">
    <location>
        <begin position="390"/>
        <end position="421"/>
    </location>
</feature>
<evidence type="ECO:0000313" key="5">
    <source>
        <dbReference type="EMBL" id="MEQ2543386.1"/>
    </source>
</evidence>
<comment type="caution">
    <text evidence="5">The sequence shown here is derived from an EMBL/GenBank/DDBJ whole genome shotgun (WGS) entry which is preliminary data.</text>
</comment>
<organism evidence="5 6">
    <name type="scientific">Alistipes intestinihominis</name>
    <dbReference type="NCBI Taxonomy" id="3133172"/>
    <lineage>
        <taxon>Bacteria</taxon>
        <taxon>Pseudomonadati</taxon>
        <taxon>Bacteroidota</taxon>
        <taxon>Bacteroidia</taxon>
        <taxon>Bacteroidales</taxon>
        <taxon>Rikenellaceae</taxon>
        <taxon>Alistipes</taxon>
    </lineage>
</organism>
<evidence type="ECO:0008006" key="7">
    <source>
        <dbReference type="Google" id="ProtNLM"/>
    </source>
</evidence>
<dbReference type="InterPro" id="IPR011050">
    <property type="entry name" value="Pectin_lyase_fold/virulence"/>
</dbReference>
<dbReference type="EMBL" id="JBBMFL010000001">
    <property type="protein sequence ID" value="MEQ2543386.1"/>
    <property type="molecule type" value="Genomic_DNA"/>
</dbReference>
<keyword evidence="4" id="KW-0732">Signal</keyword>
<evidence type="ECO:0000256" key="4">
    <source>
        <dbReference type="SAM" id="SignalP"/>
    </source>
</evidence>
<feature type="signal peptide" evidence="4">
    <location>
        <begin position="1"/>
        <end position="25"/>
    </location>
</feature>
<evidence type="ECO:0000256" key="2">
    <source>
        <dbReference type="ARBA" id="ARBA00023180"/>
    </source>
</evidence>
<dbReference type="SUPFAM" id="SSF51126">
    <property type="entry name" value="Pectin lyase-like"/>
    <property type="match status" value="1"/>
</dbReference>
<keyword evidence="1" id="KW-0479">Metal-binding</keyword>
<dbReference type="InterPro" id="IPR052063">
    <property type="entry name" value="Polysaccharide_Lyase_1"/>
</dbReference>
<gene>
    <name evidence="5" type="ORF">WMO46_00270</name>
</gene>
<evidence type="ECO:0000256" key="1">
    <source>
        <dbReference type="ARBA" id="ARBA00022723"/>
    </source>
</evidence>
<name>A0ABV1GT48_9BACT</name>
<protein>
    <recommendedName>
        <fullName evidence="7">Pectate lyase</fullName>
    </recommendedName>
</protein>
<sequence length="443" mass="48184">MKSKNILLPLLAAALICCKAPDAAAQLPAPASEKTFAALIGEAAYLAGGTERYTPFGDGDFRIIRVTNLDKEGEGSLAWAIRQKGPRIVVFETGGVIDLEGATLKLQEPYLYIAGQTAPAPGITLIKGEVSIQSHDILIRHISVRPGDRGMMKGSGWEADGMSTWKAWNVVVDHCSLTWATDELLSASGPRHEGRDKTSHDITFSNNIIAECLSNSTHSKGEHSKGTLIHDYCSRIAVVGNLYASNLERNPLLKPNARAYIANNVIYNPKRRAIHASWPEDEYREYPDSLRPAKIAAVGNVLIPGPDTPSDFWMIFGKIEAYHQDNMITPNAGDTKGERKRRIVNNQVTVLAENPVSAPVYRPIPSAETAAAVLANAGARPAQRDAIDRRLTDETKAGTGRVIDSQDDAEGYPSCQPVRRPLDIPDSGIEEWLEKLAVALLNP</sequence>
<keyword evidence="6" id="KW-1185">Reference proteome</keyword>
<proteinExistence type="predicted"/>
<dbReference type="Gene3D" id="2.160.20.10">
    <property type="entry name" value="Single-stranded right-handed beta-helix, Pectin lyase-like"/>
    <property type="match status" value="1"/>
</dbReference>
<keyword evidence="2" id="KW-0325">Glycoprotein</keyword>
<dbReference type="Proteomes" id="UP001460202">
    <property type="component" value="Unassembled WGS sequence"/>
</dbReference>
<dbReference type="PANTHER" id="PTHR42970">
    <property type="entry name" value="PECTATE LYASE C-RELATED"/>
    <property type="match status" value="1"/>
</dbReference>
<feature type="chain" id="PRO_5045807063" description="Pectate lyase" evidence="4">
    <location>
        <begin position="26"/>
        <end position="443"/>
    </location>
</feature>
<dbReference type="InterPro" id="IPR012334">
    <property type="entry name" value="Pectin_lyas_fold"/>
</dbReference>
<dbReference type="RefSeq" id="WP_349093557.1">
    <property type="nucleotide sequence ID" value="NZ_JBBMFL010000001.1"/>
</dbReference>
<evidence type="ECO:0000256" key="3">
    <source>
        <dbReference type="SAM" id="MobiDB-lite"/>
    </source>
</evidence>
<dbReference type="PANTHER" id="PTHR42970:SF1">
    <property type="entry name" value="PECTATE LYASE C-RELATED"/>
    <property type="match status" value="1"/>
</dbReference>
<reference evidence="5 6" key="1">
    <citation type="submission" date="2024-03" db="EMBL/GenBank/DDBJ databases">
        <title>Human intestinal bacterial collection.</title>
        <authorList>
            <person name="Pauvert C."/>
            <person name="Hitch T.C.A."/>
            <person name="Clavel T."/>
        </authorList>
    </citation>
    <scope>NUCLEOTIDE SEQUENCE [LARGE SCALE GENOMIC DNA]</scope>
    <source>
        <strain evidence="5 6">CLA-KB-H122</strain>
    </source>
</reference>